<keyword evidence="1" id="KW-0812">Transmembrane</keyword>
<keyword evidence="1" id="KW-1133">Transmembrane helix</keyword>
<dbReference type="EMBL" id="PYOC01000003">
    <property type="protein sequence ID" value="PSV47288.1"/>
    <property type="molecule type" value="Genomic_DNA"/>
</dbReference>
<dbReference type="PIRSF" id="PIRSF004117">
    <property type="entry name" value="Phage_coat_B"/>
    <property type="match status" value="1"/>
</dbReference>
<reference evidence="3 4" key="1">
    <citation type="submission" date="2018-03" db="EMBL/GenBank/DDBJ databases">
        <title>Whole genome sequencing of Histamine producing bacteria.</title>
        <authorList>
            <person name="Butler K."/>
        </authorList>
    </citation>
    <scope>NUCLEOTIDE SEQUENCE [LARGE SCALE GENOMIC DNA]</scope>
    <source>
        <strain evidence="3 4">ATCC 19614</strain>
    </source>
</reference>
<keyword evidence="4" id="KW-1185">Reference proteome</keyword>
<keyword evidence="2" id="KW-0732">Signal</keyword>
<dbReference type="InterPro" id="IPR008020">
    <property type="entry name" value="G8P"/>
</dbReference>
<sequence length="77" mass="8035">MSTLKNALTVHQNKLIAAGLMVVSGSSFAEGNGAAAAFTAVGAQVTEYEGYTWPVILSVTGAFIGIKLFKKFVNRAV</sequence>
<gene>
    <name evidence="3" type="ORF">C9J47_10420</name>
</gene>
<accession>A0A2T3L8H4</accession>
<evidence type="ECO:0008006" key="5">
    <source>
        <dbReference type="Google" id="ProtNLM"/>
    </source>
</evidence>
<proteinExistence type="predicted"/>
<comment type="caution">
    <text evidence="3">The sequence shown here is derived from an EMBL/GenBank/DDBJ whole genome shotgun (WGS) entry which is preliminary data.</text>
</comment>
<dbReference type="Gene3D" id="1.20.5.80">
    <property type="match status" value="1"/>
</dbReference>
<name>A0A2T3L8H4_9GAMM</name>
<feature type="signal peptide" evidence="2">
    <location>
        <begin position="1"/>
        <end position="29"/>
    </location>
</feature>
<dbReference type="Pfam" id="PF19199">
    <property type="entry name" value="Phage_coatGP8"/>
    <property type="match status" value="1"/>
</dbReference>
<evidence type="ECO:0000313" key="3">
    <source>
        <dbReference type="EMBL" id="PSV47288.1"/>
    </source>
</evidence>
<dbReference type="SUPFAM" id="SSF57987">
    <property type="entry name" value="Inovirus (filamentous phage) major coat protein"/>
    <property type="match status" value="1"/>
</dbReference>
<dbReference type="RefSeq" id="WP_107253477.1">
    <property type="nucleotide sequence ID" value="NZ_JAKJTK010000118.1"/>
</dbReference>
<evidence type="ECO:0000256" key="1">
    <source>
        <dbReference type="SAM" id="Phobius"/>
    </source>
</evidence>
<feature type="transmembrane region" description="Helical" evidence="1">
    <location>
        <begin position="52"/>
        <end position="69"/>
    </location>
</feature>
<protein>
    <recommendedName>
        <fullName evidence="5">Phage coat protein</fullName>
    </recommendedName>
</protein>
<keyword evidence="1" id="KW-0472">Membrane</keyword>
<evidence type="ECO:0000313" key="4">
    <source>
        <dbReference type="Proteomes" id="UP000241803"/>
    </source>
</evidence>
<dbReference type="AlphaFoldDB" id="A0A2T3L8H4"/>
<organism evidence="3 4">
    <name type="scientific">Photobacterium indicum</name>
    <dbReference type="NCBI Taxonomy" id="81447"/>
    <lineage>
        <taxon>Bacteria</taxon>
        <taxon>Pseudomonadati</taxon>
        <taxon>Pseudomonadota</taxon>
        <taxon>Gammaproteobacteria</taxon>
        <taxon>Vibrionales</taxon>
        <taxon>Vibrionaceae</taxon>
        <taxon>Photobacterium</taxon>
    </lineage>
</organism>
<dbReference type="InterPro" id="IPR023390">
    <property type="entry name" value="Phage_M13_G8P_capsid_dom_sf"/>
</dbReference>
<dbReference type="Proteomes" id="UP000241803">
    <property type="component" value="Unassembled WGS sequence"/>
</dbReference>
<feature type="chain" id="PRO_5015668604" description="Phage coat protein" evidence="2">
    <location>
        <begin position="30"/>
        <end position="77"/>
    </location>
</feature>
<evidence type="ECO:0000256" key="2">
    <source>
        <dbReference type="SAM" id="SignalP"/>
    </source>
</evidence>